<dbReference type="OrthoDB" id="2680493at2759"/>
<protein>
    <submittedName>
        <fullName evidence="1">Uncharacterized protein</fullName>
    </submittedName>
</protein>
<dbReference type="InParanoid" id="F8PZK0"/>
<proteinExistence type="predicted"/>
<dbReference type="AlphaFoldDB" id="F8PZK0"/>
<accession>F8PZK0</accession>
<keyword evidence="2" id="KW-1185">Reference proteome</keyword>
<reference evidence="2" key="1">
    <citation type="journal article" date="2011" name="Science">
        <title>The plant cell wall-decomposing machinery underlies the functional diversity of forest fungi.</title>
        <authorList>
            <person name="Eastwood D.C."/>
            <person name="Floudas D."/>
            <person name="Binder M."/>
            <person name="Majcherczyk A."/>
            <person name="Schneider P."/>
            <person name="Aerts A."/>
            <person name="Asiegbu F.O."/>
            <person name="Baker S.E."/>
            <person name="Barry K."/>
            <person name="Bendiksby M."/>
            <person name="Blumentritt M."/>
            <person name="Coutinho P.M."/>
            <person name="Cullen D."/>
            <person name="de Vries R.P."/>
            <person name="Gathman A."/>
            <person name="Goodell B."/>
            <person name="Henrissat B."/>
            <person name="Ihrmark K."/>
            <person name="Kauserud H."/>
            <person name="Kohler A."/>
            <person name="LaButti K."/>
            <person name="Lapidus A."/>
            <person name="Lavin J.L."/>
            <person name="Lee Y.-H."/>
            <person name="Lindquist E."/>
            <person name="Lilly W."/>
            <person name="Lucas S."/>
            <person name="Morin E."/>
            <person name="Murat C."/>
            <person name="Oguiza J.A."/>
            <person name="Park J."/>
            <person name="Pisabarro A.G."/>
            <person name="Riley R."/>
            <person name="Rosling A."/>
            <person name="Salamov A."/>
            <person name="Schmidt O."/>
            <person name="Schmutz J."/>
            <person name="Skrede I."/>
            <person name="Stenlid J."/>
            <person name="Wiebenga A."/>
            <person name="Xie X."/>
            <person name="Kuees U."/>
            <person name="Hibbett D.S."/>
            <person name="Hoffmeister D."/>
            <person name="Hoegberg N."/>
            <person name="Martin F."/>
            <person name="Grigoriev I.V."/>
            <person name="Watkinson S.C."/>
        </authorList>
    </citation>
    <scope>NUCLEOTIDE SEQUENCE [LARGE SCALE GENOMIC DNA]</scope>
    <source>
        <strain evidence="2">strain S7.3</strain>
    </source>
</reference>
<evidence type="ECO:0000313" key="2">
    <source>
        <dbReference type="Proteomes" id="UP000008063"/>
    </source>
</evidence>
<dbReference type="STRING" id="936435.F8PZK0"/>
<evidence type="ECO:0000313" key="1">
    <source>
        <dbReference type="EMBL" id="EGN98322.1"/>
    </source>
</evidence>
<gene>
    <name evidence="1" type="ORF">SERLA73DRAFT_74550</name>
</gene>
<name>F8PZK0_SERL3</name>
<sequence length="443" mass="48431">MERTIGNLGQEIRLHSSPYQNLSQRAVLQAQINAFKAMIPDLEPDPPPPHGSVKLEDGYTLLRKRERTPKAIHACEATALNVYCQQFGVQFNPEGCVRKWARLGLPSGQIARSAWGEDMPGKRALQHSRHPTIRNRENFNTLAKSISSITSMGPQEPPRLVINQYNREDFPDMLFWTAHDWKVSTDAKKNLPDVIEKSAGPRGPGRCAKGVNIATRIACEVYSRWHRYHVIGKAVKAEATSVEIGSSEDSLGKWKASKATWPDDAAIKKARPGPETGDLSESFDTQANAFATCSSLGESNQCDSTSGNTTENITSKSIVNNAPENTKANHSTSFVPPAPSVTSVHKPVSEIGLSEIVSAALALTSAVEVTNGGKEGGKKKAPNKDYLRVTTAITPRNLCAKDWLQDHPSGLKADFDIFYKDLSKDLQRKYASDAAVMKLDAKG</sequence>
<dbReference type="HOGENOM" id="CLU_618424_0_0_1"/>
<organism evidence="2">
    <name type="scientific">Serpula lacrymans var. lacrymans (strain S7.3)</name>
    <name type="common">Dry rot fungus</name>
    <dbReference type="NCBI Taxonomy" id="936435"/>
    <lineage>
        <taxon>Eukaryota</taxon>
        <taxon>Fungi</taxon>
        <taxon>Dikarya</taxon>
        <taxon>Basidiomycota</taxon>
        <taxon>Agaricomycotina</taxon>
        <taxon>Agaricomycetes</taxon>
        <taxon>Agaricomycetidae</taxon>
        <taxon>Boletales</taxon>
        <taxon>Coniophorineae</taxon>
        <taxon>Serpulaceae</taxon>
        <taxon>Serpula</taxon>
    </lineage>
</organism>
<dbReference type="EMBL" id="GL945481">
    <property type="protein sequence ID" value="EGN98322.1"/>
    <property type="molecule type" value="Genomic_DNA"/>
</dbReference>
<dbReference type="Proteomes" id="UP000008063">
    <property type="component" value="Unassembled WGS sequence"/>
</dbReference>